<comment type="caution">
    <text evidence="1">The sequence shown here is derived from an EMBL/GenBank/DDBJ whole genome shotgun (WGS) entry which is preliminary data.</text>
</comment>
<keyword evidence="2" id="KW-1185">Reference proteome</keyword>
<sequence>MRALTKKSNSVDVLKVVVVVVTLILSVALKSTAAATAEVPAPAPVYAVKEGEDSKKFEMKSEENEYQVAMPLYRVKDKPGVLIPGSKIQTSTTFFPGNTKP</sequence>
<dbReference type="EMBL" id="JXTC01000329">
    <property type="protein sequence ID" value="PON64318.1"/>
    <property type="molecule type" value="Genomic_DNA"/>
</dbReference>
<reference evidence="2" key="1">
    <citation type="submission" date="2016-06" db="EMBL/GenBank/DDBJ databases">
        <title>Parallel loss of symbiosis genes in relatives of nitrogen-fixing non-legume Parasponia.</title>
        <authorList>
            <person name="Van Velzen R."/>
            <person name="Holmer R."/>
            <person name="Bu F."/>
            <person name="Rutten L."/>
            <person name="Van Zeijl A."/>
            <person name="Liu W."/>
            <person name="Santuari L."/>
            <person name="Cao Q."/>
            <person name="Sharma T."/>
            <person name="Shen D."/>
            <person name="Roswanjaya Y."/>
            <person name="Wardhani T."/>
            <person name="Kalhor M.S."/>
            <person name="Jansen J."/>
            <person name="Van den Hoogen J."/>
            <person name="Gungor B."/>
            <person name="Hartog M."/>
            <person name="Hontelez J."/>
            <person name="Verver J."/>
            <person name="Yang W.-C."/>
            <person name="Schijlen E."/>
            <person name="Repin R."/>
            <person name="Schilthuizen M."/>
            <person name="Schranz E."/>
            <person name="Heidstra R."/>
            <person name="Miyata K."/>
            <person name="Fedorova E."/>
            <person name="Kohlen W."/>
            <person name="Bisseling T."/>
            <person name="Smit S."/>
            <person name="Geurts R."/>
        </authorList>
    </citation>
    <scope>NUCLEOTIDE SEQUENCE [LARGE SCALE GENOMIC DNA]</scope>
    <source>
        <strain evidence="2">cv. RG33-2</strain>
    </source>
</reference>
<dbReference type="OrthoDB" id="1706534at2759"/>
<name>A0A2P5CTE3_TREOI</name>
<evidence type="ECO:0000313" key="1">
    <source>
        <dbReference type="EMBL" id="PON64318.1"/>
    </source>
</evidence>
<evidence type="ECO:0000313" key="2">
    <source>
        <dbReference type="Proteomes" id="UP000237000"/>
    </source>
</evidence>
<accession>A0A2P5CTE3</accession>
<proteinExistence type="predicted"/>
<protein>
    <submittedName>
        <fullName evidence="1">Uncharacterized protein</fullName>
    </submittedName>
</protein>
<dbReference type="Proteomes" id="UP000237000">
    <property type="component" value="Unassembled WGS sequence"/>
</dbReference>
<organism evidence="1 2">
    <name type="scientific">Trema orientale</name>
    <name type="common">Charcoal tree</name>
    <name type="synonym">Celtis orientalis</name>
    <dbReference type="NCBI Taxonomy" id="63057"/>
    <lineage>
        <taxon>Eukaryota</taxon>
        <taxon>Viridiplantae</taxon>
        <taxon>Streptophyta</taxon>
        <taxon>Embryophyta</taxon>
        <taxon>Tracheophyta</taxon>
        <taxon>Spermatophyta</taxon>
        <taxon>Magnoliopsida</taxon>
        <taxon>eudicotyledons</taxon>
        <taxon>Gunneridae</taxon>
        <taxon>Pentapetalae</taxon>
        <taxon>rosids</taxon>
        <taxon>fabids</taxon>
        <taxon>Rosales</taxon>
        <taxon>Cannabaceae</taxon>
        <taxon>Trema</taxon>
    </lineage>
</organism>
<dbReference type="AlphaFoldDB" id="A0A2P5CTE3"/>
<gene>
    <name evidence="1" type="ORF">TorRG33x02_273400</name>
</gene>
<dbReference type="InParanoid" id="A0A2P5CTE3"/>